<feature type="region of interest" description="Disordered" evidence="19">
    <location>
        <begin position="537"/>
        <end position="563"/>
    </location>
</feature>
<organism evidence="21 22">
    <name type="scientific">Solea senegalensis</name>
    <name type="common">Senegalese sole</name>
    <dbReference type="NCBI Taxonomy" id="28829"/>
    <lineage>
        <taxon>Eukaryota</taxon>
        <taxon>Metazoa</taxon>
        <taxon>Chordata</taxon>
        <taxon>Craniata</taxon>
        <taxon>Vertebrata</taxon>
        <taxon>Euteleostomi</taxon>
        <taxon>Actinopterygii</taxon>
        <taxon>Neopterygii</taxon>
        <taxon>Teleostei</taxon>
        <taxon>Neoteleostei</taxon>
        <taxon>Acanthomorphata</taxon>
        <taxon>Carangaria</taxon>
        <taxon>Pleuronectiformes</taxon>
        <taxon>Pleuronectoidei</taxon>
        <taxon>Soleidae</taxon>
        <taxon>Solea</taxon>
    </lineage>
</organism>
<keyword evidence="9" id="KW-0995">Kinetochore</keyword>
<dbReference type="GO" id="GO:0045944">
    <property type="term" value="P:positive regulation of transcription by RNA polymerase II"/>
    <property type="evidence" value="ECO:0007669"/>
    <property type="project" value="TreeGrafter"/>
</dbReference>
<feature type="region of interest" description="Disordered" evidence="19">
    <location>
        <begin position="361"/>
        <end position="477"/>
    </location>
</feature>
<keyword evidence="3" id="KW-0158">Chromosome</keyword>
<evidence type="ECO:0000256" key="8">
    <source>
        <dbReference type="ARBA" id="ARBA00022763"/>
    </source>
</evidence>
<dbReference type="FunFam" id="2.30.30.140:FF:000021">
    <property type="entry name" value="Tumor suppressor p53-binding protein 1"/>
    <property type="match status" value="1"/>
</dbReference>
<evidence type="ECO:0000313" key="21">
    <source>
        <dbReference type="EMBL" id="KAG7482588.1"/>
    </source>
</evidence>
<gene>
    <name evidence="21" type="ORF">JOB18_025151</name>
</gene>
<dbReference type="FunFam" id="3.40.50.10190:FF:000005">
    <property type="entry name" value="Tumor suppressor p53-binding protein 1"/>
    <property type="match status" value="1"/>
</dbReference>
<accession>A0AAV6Q5U0</accession>
<dbReference type="GO" id="GO:0016604">
    <property type="term" value="C:nuclear body"/>
    <property type="evidence" value="ECO:0007669"/>
    <property type="project" value="UniProtKB-ARBA"/>
</dbReference>
<evidence type="ECO:0000256" key="4">
    <source>
        <dbReference type="ARBA" id="ARBA00022481"/>
    </source>
</evidence>
<feature type="compositionally biased region" description="Polar residues" evidence="19">
    <location>
        <begin position="538"/>
        <end position="559"/>
    </location>
</feature>
<dbReference type="PANTHER" id="PTHR15321:SF3">
    <property type="entry name" value="TP53-BINDING PROTEIN 1"/>
    <property type="match status" value="1"/>
</dbReference>
<feature type="region of interest" description="Disordered" evidence="19">
    <location>
        <begin position="1178"/>
        <end position="1327"/>
    </location>
</feature>
<dbReference type="GO" id="GO:0035861">
    <property type="term" value="C:site of double-strand break"/>
    <property type="evidence" value="ECO:0007669"/>
    <property type="project" value="UniProtKB-ARBA"/>
</dbReference>
<feature type="region of interest" description="Disordered" evidence="19">
    <location>
        <begin position="943"/>
        <end position="1105"/>
    </location>
</feature>
<dbReference type="GO" id="GO:2000042">
    <property type="term" value="P:negative regulation of double-strand break repair via homologous recombination"/>
    <property type="evidence" value="ECO:0007669"/>
    <property type="project" value="UniProtKB-ARBA"/>
</dbReference>
<dbReference type="InterPro" id="IPR001357">
    <property type="entry name" value="BRCT_dom"/>
</dbReference>
<feature type="compositionally biased region" description="Polar residues" evidence="19">
    <location>
        <begin position="766"/>
        <end position="788"/>
    </location>
</feature>
<evidence type="ECO:0000256" key="12">
    <source>
        <dbReference type="ARBA" id="ARBA00023125"/>
    </source>
</evidence>
<evidence type="ECO:0000256" key="15">
    <source>
        <dbReference type="ARBA" id="ARBA00023204"/>
    </source>
</evidence>
<dbReference type="Pfam" id="PF09038">
    <property type="entry name" value="53-BP1_Tudor"/>
    <property type="match status" value="1"/>
</dbReference>
<keyword evidence="7" id="KW-0677">Repeat</keyword>
<evidence type="ECO:0000256" key="13">
    <source>
        <dbReference type="ARBA" id="ARBA00023159"/>
    </source>
</evidence>
<dbReference type="GO" id="GO:0000077">
    <property type="term" value="P:DNA damage checkpoint signaling"/>
    <property type="evidence" value="ECO:0007669"/>
    <property type="project" value="TreeGrafter"/>
</dbReference>
<keyword evidence="13" id="KW-0010">Activator</keyword>
<dbReference type="PROSITE" id="PS50172">
    <property type="entry name" value="BRCT"/>
    <property type="match status" value="1"/>
</dbReference>
<evidence type="ECO:0000256" key="3">
    <source>
        <dbReference type="ARBA" id="ARBA00022454"/>
    </source>
</evidence>
<dbReference type="CDD" id="cd17745">
    <property type="entry name" value="BRCT_p53bp1_rpt1"/>
    <property type="match status" value="1"/>
</dbReference>
<evidence type="ECO:0000256" key="2">
    <source>
        <dbReference type="ARBA" id="ARBA00004629"/>
    </source>
</evidence>
<dbReference type="GO" id="GO:0045830">
    <property type="term" value="P:positive regulation of isotype switching"/>
    <property type="evidence" value="ECO:0007669"/>
    <property type="project" value="UniProtKB-ARBA"/>
</dbReference>
<feature type="compositionally biased region" description="Low complexity" evidence="19">
    <location>
        <begin position="1265"/>
        <end position="1278"/>
    </location>
</feature>
<feature type="compositionally biased region" description="Polar residues" evidence="19">
    <location>
        <begin position="408"/>
        <end position="427"/>
    </location>
</feature>
<evidence type="ECO:0000256" key="14">
    <source>
        <dbReference type="ARBA" id="ARBA00023163"/>
    </source>
</evidence>
<name>A0AAV6Q5U0_SOLSE</name>
<evidence type="ECO:0000256" key="9">
    <source>
        <dbReference type="ARBA" id="ARBA00022838"/>
    </source>
</evidence>
<proteinExistence type="predicted"/>
<feature type="region of interest" description="Disordered" evidence="19">
    <location>
        <begin position="1448"/>
        <end position="1528"/>
    </location>
</feature>
<dbReference type="InterPro" id="IPR015125">
    <property type="entry name" value="53-BP1_Tudor"/>
</dbReference>
<comment type="subcellular location">
    <subcellularLocation>
        <location evidence="2">Chromosome</location>
        <location evidence="2">Centromere</location>
        <location evidence="2">Kinetochore</location>
    </subcellularLocation>
    <subcellularLocation>
        <location evidence="1">Nucleus</location>
    </subcellularLocation>
</comment>
<dbReference type="PANTHER" id="PTHR15321">
    <property type="entry name" value="TUMOR SUPPRESSOR P53-BINDING PROTEIN 1"/>
    <property type="match status" value="1"/>
</dbReference>
<keyword evidence="14" id="KW-0804">Transcription</keyword>
<evidence type="ECO:0000256" key="1">
    <source>
        <dbReference type="ARBA" id="ARBA00004123"/>
    </source>
</evidence>
<feature type="compositionally biased region" description="Polar residues" evidence="19">
    <location>
        <begin position="1481"/>
        <end position="1490"/>
    </location>
</feature>
<evidence type="ECO:0000256" key="18">
    <source>
        <dbReference type="ARBA" id="ARBA00073180"/>
    </source>
</evidence>
<feature type="compositionally biased region" description="Polar residues" evidence="19">
    <location>
        <begin position="315"/>
        <end position="332"/>
    </location>
</feature>
<keyword evidence="11" id="KW-0805">Transcription regulation</keyword>
<feature type="region of interest" description="Disordered" evidence="19">
    <location>
        <begin position="284"/>
        <end position="336"/>
    </location>
</feature>
<feature type="compositionally biased region" description="Polar residues" evidence="19">
    <location>
        <begin position="675"/>
        <end position="691"/>
    </location>
</feature>
<keyword evidence="4" id="KW-0488">Methylation</keyword>
<keyword evidence="6" id="KW-0597">Phosphoprotein</keyword>
<dbReference type="InterPro" id="IPR047249">
    <property type="entry name" value="BRCT_p53bp1-like_rpt1"/>
</dbReference>
<sequence>MAPVMAVLVSSADKHTGNIHKTEAEEPVRDVGLDIIANNGTVKQTGGKKRSAHTLKSKLTTTSRLLFSPENPCLIVEDSQPDSVALEDDPESSYRALLARRLSNLQPTACSPVLELISSPLGSRCSQTDSQLDSPQNNGGEPGILTVSNCSSSFQEESQVTDSCPPPHKKKSGPEDTDMDSGADSTTHCNQHDEEASQFGFLELSQSQDLRGEVMNCQEKDLSLQPVNEKCTKSAEQNICSRTLENQDNKSVRSEVSSSSSSDTPAHSGRKLSVQALLHSQGLHASDEQDQQDPEILSSQEDLFHSDKSGAAVDSTVSEPEQQGHPTPTPSRTLGLLHLSGQGTLVQESLSQSSVDYIAPTPDNFTRTPLIVPSSPTGPEIGSGLDEPMDTSLPPDDGAGAKDDQPMETDSASKPQPSASTPVSQNPPGFVLERTLSLPSQPEFSHDVFAPTQSQDTSKPLDKMSASMHHDTQSQHLESAPFTLPLQLSINTENSGAAPETSEQIEEDSQATQIEEFEKPLGVDTSDSVASCCHQRSESNSVAVQSHTDTNVKSSTSAESLKHQSECSKSEVSNLLHRSDVHKAAVTSLNVQNVNVKEGKSDCKEVSSADMVSCSQPNLNSSDLTVNSCVQETPSDITPCSLPSQSMISETSVVDVVRSSLNVRGGEISHPVEPSSPQQCPTVGDSQTDNNMMEEHEQGEEEEEEALMEEESAGGGGASAMGLALSQSQVLSPEPMEDDGEEQGLDSVIVVTDSEGDSQILKKDVTPQSKTKSSQPIGGNVSASSNGHEAQAKEVNVSPDRFPHTEMKGPEPEGLKDKSLSDSSGEISFHFTLPKEGELIGPAVGATPPLINQLKQTLRHSTPIEITSFSEKSHMVGDVSADVAMAASDIVSGEVQEDVMENGEGKLSLRMKLVTPVEEGSSETFSLQKPALLEEDGSVTKVTTVSKAETSSPSVFSRVRQVHRQQEAEDDSQHAGKSTSVRGELFASPQRSSQASSLGCSSLPNSQSLTSQQEILEAPQQNTVKSPTPAEQSEEGRGQQEVSEPPTPNSTDARKEVVSRQTFTSSPSSKRTVSQQTSFDAPGLRSPAGRVEPESPSFRRTAGPSHCRHVRTIQEVRTTITRIITDVYYEDGKEVERKVTEENEEPVVDCQVLDSDVSPCRTGSSSLTSGDLGDISSLSSKTSSLQHSSGGTTSSSGFTRPDFIVPSSRGARSFSPRRGGGHQQRGHRGQRAGSVVTKDGGYGTLGSRAFVPPTPRGRARRGRPPSRSSPSRGGAARSLQRLGAHGQLLSSSEDEPYTRMLPPRLPVSPTDAESPSHSDSLRSSPEEASSASSFVGLRVVAKWSSNSYFYSGRIIKDAGEGRFRLRFDDGYECEVVGKDILLCDPIPLETEVTALLEDEYFSIGVVRGHKTEGQELFYSVEREGQRQWYNRTAVILSLEQGNKLREQHSLGPYEPSTPLTKASDISLDNLVEGKRRRRVTSEGQNTPNRDSSGSPHTPGPSGKRKLRTSAADNRTPAKRGRRGPGARVAQRLGECNTSGSGTDFPGQSCDVAETHGPLPENTSLFMGFAFMLTASSEIDRLTNMLTGSDDEDHMQIGPYNKAYTESQLQAGGGFILPDFNEEQCKAAYQSLLIADQHCRTRKYLLCLASGVPCVSHIWVRDCCKENKLLNYRNYLLPAGAGPDDAVVEWHSRCSPFKALRVLLMFEKPVELWAQLVTMGGCSSVRHFQGDKDSSDIPAGKYDVVVTDHACPPLVAKNVTSQEIPLVSAEWIIQSIICGERLDFHSKPQYCHDYTS</sequence>
<feature type="compositionally biased region" description="Low complexity" evidence="19">
    <location>
        <begin position="1491"/>
        <end position="1501"/>
    </location>
</feature>
<keyword evidence="10" id="KW-0832">Ubl conjugation</keyword>
<evidence type="ECO:0000256" key="19">
    <source>
        <dbReference type="SAM" id="MobiDB-lite"/>
    </source>
</evidence>
<feature type="domain" description="BRCT" evidence="20">
    <location>
        <begin position="1560"/>
        <end position="1676"/>
    </location>
</feature>
<feature type="compositionally biased region" description="Acidic residues" evidence="19">
    <location>
        <begin position="697"/>
        <end position="712"/>
    </location>
</feature>
<feature type="region of interest" description="Disordered" evidence="19">
    <location>
        <begin position="122"/>
        <end position="190"/>
    </location>
</feature>
<dbReference type="CDD" id="cd20383">
    <property type="entry name" value="Tudor_53BP1"/>
    <property type="match status" value="1"/>
</dbReference>
<feature type="compositionally biased region" description="Polar residues" evidence="19">
    <location>
        <begin position="146"/>
        <end position="162"/>
    </location>
</feature>
<dbReference type="FunFam" id="2.30.30.30:FF:000019">
    <property type="entry name" value="Tumor suppressor p53-binding protein 1"/>
    <property type="match status" value="1"/>
</dbReference>
<keyword evidence="8" id="KW-0227">DNA damage</keyword>
<keyword evidence="12" id="KW-0238">DNA-binding</keyword>
<comment type="caution">
    <text evidence="21">The sequence shown here is derived from an EMBL/GenBank/DDBJ whole genome shotgun (WGS) entry which is preliminary data.</text>
</comment>
<feature type="compositionally biased region" description="Basic and acidic residues" evidence="19">
    <location>
        <begin position="801"/>
        <end position="820"/>
    </location>
</feature>
<evidence type="ECO:0000256" key="5">
    <source>
        <dbReference type="ARBA" id="ARBA00022499"/>
    </source>
</evidence>
<feature type="compositionally biased region" description="Basic and acidic residues" evidence="19">
    <location>
        <begin position="964"/>
        <end position="974"/>
    </location>
</feature>
<reference evidence="21 22" key="1">
    <citation type="journal article" date="2021" name="Sci. Rep.">
        <title>Chromosome anchoring in Senegalese sole (Solea senegalensis) reveals sex-associated markers and genome rearrangements in flatfish.</title>
        <authorList>
            <person name="Guerrero-Cozar I."/>
            <person name="Gomez-Garrido J."/>
            <person name="Berbel C."/>
            <person name="Martinez-Blanch J.F."/>
            <person name="Alioto T."/>
            <person name="Claros M.G."/>
            <person name="Gagnaire P.A."/>
            <person name="Manchado M."/>
        </authorList>
    </citation>
    <scope>NUCLEOTIDE SEQUENCE [LARGE SCALE GENOMIC DNA]</scope>
    <source>
        <strain evidence="21">Sse05_10M</strain>
    </source>
</reference>
<dbReference type="Proteomes" id="UP000693946">
    <property type="component" value="Linkage Group LG7"/>
</dbReference>
<dbReference type="FunFam" id="3.40.50.10190:FF:000003">
    <property type="entry name" value="Tumor suppressor p53-binding protein 1"/>
    <property type="match status" value="1"/>
</dbReference>
<evidence type="ECO:0000259" key="20">
    <source>
        <dbReference type="PROSITE" id="PS50172"/>
    </source>
</evidence>
<feature type="region of interest" description="Disordered" evidence="19">
    <location>
        <begin position="666"/>
        <end position="823"/>
    </location>
</feature>
<feature type="compositionally biased region" description="Polar residues" evidence="19">
    <location>
        <begin position="943"/>
        <end position="955"/>
    </location>
</feature>
<keyword evidence="15" id="KW-0234">DNA repair</keyword>
<dbReference type="EMBL" id="JAGKHQ010000019">
    <property type="protein sequence ID" value="KAG7482588.1"/>
    <property type="molecule type" value="Genomic_DNA"/>
</dbReference>
<evidence type="ECO:0000256" key="16">
    <source>
        <dbReference type="ARBA" id="ARBA00023242"/>
    </source>
</evidence>
<feature type="compositionally biased region" description="Polar residues" evidence="19">
    <location>
        <begin position="1003"/>
        <end position="1031"/>
    </location>
</feature>
<feature type="compositionally biased region" description="Low complexity" evidence="19">
    <location>
        <begin position="720"/>
        <end position="729"/>
    </location>
</feature>
<dbReference type="GO" id="GO:0003677">
    <property type="term" value="F:DNA binding"/>
    <property type="evidence" value="ECO:0007669"/>
    <property type="project" value="UniProtKB-KW"/>
</dbReference>
<feature type="compositionally biased region" description="Polar residues" evidence="19">
    <location>
        <begin position="1059"/>
        <end position="1079"/>
    </location>
</feature>
<dbReference type="GO" id="GO:0042393">
    <property type="term" value="F:histone binding"/>
    <property type="evidence" value="ECO:0007669"/>
    <property type="project" value="TreeGrafter"/>
</dbReference>
<protein>
    <recommendedName>
        <fullName evidence="18">TP53-binding protein 1</fullName>
    </recommendedName>
</protein>
<dbReference type="Pfam" id="PF18428">
    <property type="entry name" value="BRCT_3"/>
    <property type="match status" value="1"/>
</dbReference>
<feature type="compositionally biased region" description="Low complexity" evidence="19">
    <location>
        <begin position="1178"/>
        <end position="1197"/>
    </location>
</feature>
<dbReference type="GO" id="GO:0140005">
    <property type="term" value="F:histone H4K20me2 reader activity"/>
    <property type="evidence" value="ECO:0007669"/>
    <property type="project" value="UniProtKB-ARBA"/>
</dbReference>
<keyword evidence="5" id="KW-1017">Isopeptide bond</keyword>
<evidence type="ECO:0000313" key="22">
    <source>
        <dbReference type="Proteomes" id="UP000693946"/>
    </source>
</evidence>
<keyword evidence="17" id="KW-0137">Centromere</keyword>
<evidence type="ECO:0000256" key="11">
    <source>
        <dbReference type="ARBA" id="ARBA00023015"/>
    </source>
</evidence>
<evidence type="ECO:0000256" key="17">
    <source>
        <dbReference type="ARBA" id="ARBA00023328"/>
    </source>
</evidence>
<evidence type="ECO:0000256" key="7">
    <source>
        <dbReference type="ARBA" id="ARBA00022737"/>
    </source>
</evidence>
<evidence type="ECO:0000256" key="10">
    <source>
        <dbReference type="ARBA" id="ARBA00022843"/>
    </source>
</evidence>
<dbReference type="CDD" id="cd17724">
    <property type="entry name" value="BRCT_p53bp1_rpt2"/>
    <property type="match status" value="1"/>
</dbReference>
<dbReference type="InterPro" id="IPR047252">
    <property type="entry name" value="TP53BP1-like"/>
</dbReference>
<feature type="compositionally biased region" description="Acidic residues" evidence="19">
    <location>
        <begin position="735"/>
        <end position="744"/>
    </location>
</feature>
<feature type="compositionally biased region" description="Low complexity" evidence="19">
    <location>
        <begin position="992"/>
        <end position="1002"/>
    </location>
</feature>
<feature type="region of interest" description="Disordered" evidence="19">
    <location>
        <begin position="242"/>
        <end position="270"/>
    </location>
</feature>
<keyword evidence="22" id="KW-1185">Reference proteome</keyword>
<feature type="compositionally biased region" description="Polar residues" evidence="19">
    <location>
        <begin position="122"/>
        <end position="139"/>
    </location>
</feature>
<dbReference type="GO" id="GO:0006303">
    <property type="term" value="P:double-strand break repair via nonhomologous end joining"/>
    <property type="evidence" value="ECO:0007669"/>
    <property type="project" value="UniProtKB-ARBA"/>
</dbReference>
<dbReference type="GO" id="GO:0000776">
    <property type="term" value="C:kinetochore"/>
    <property type="evidence" value="ECO:0007669"/>
    <property type="project" value="UniProtKB-KW"/>
</dbReference>
<evidence type="ECO:0000256" key="6">
    <source>
        <dbReference type="ARBA" id="ARBA00022553"/>
    </source>
</evidence>
<dbReference type="SMART" id="SM00292">
    <property type="entry name" value="BRCT"/>
    <property type="match status" value="2"/>
</dbReference>
<keyword evidence="16" id="KW-0539">Nucleus</keyword>
<dbReference type="InterPro" id="IPR047250">
    <property type="entry name" value="BRCT_p53bp1-like_rpt2"/>
</dbReference>